<feature type="domain" description="Fibrinogen C-terminal" evidence="4">
    <location>
        <begin position="89"/>
        <end position="311"/>
    </location>
</feature>
<comment type="caution">
    <text evidence="5">The sequence shown here is derived from an EMBL/GenBank/DDBJ whole genome shotgun (WGS) entry which is preliminary data.</text>
</comment>
<protein>
    <recommendedName>
        <fullName evidence="4">Fibrinogen C-terminal domain-containing protein</fullName>
    </recommendedName>
</protein>
<dbReference type="Pfam" id="PF00147">
    <property type="entry name" value="Fibrinogen_C"/>
    <property type="match status" value="1"/>
</dbReference>
<evidence type="ECO:0000256" key="2">
    <source>
        <dbReference type="SAM" id="Coils"/>
    </source>
</evidence>
<evidence type="ECO:0000313" key="6">
    <source>
        <dbReference type="Proteomes" id="UP001209878"/>
    </source>
</evidence>
<dbReference type="InterPro" id="IPR014716">
    <property type="entry name" value="Fibrinogen_a/b/g_C_1"/>
</dbReference>
<evidence type="ECO:0000313" key="5">
    <source>
        <dbReference type="EMBL" id="KAK2176619.1"/>
    </source>
</evidence>
<dbReference type="GO" id="GO:0005615">
    <property type="term" value="C:extracellular space"/>
    <property type="evidence" value="ECO:0007669"/>
    <property type="project" value="TreeGrafter"/>
</dbReference>
<dbReference type="PROSITE" id="PS00514">
    <property type="entry name" value="FIBRINOGEN_C_1"/>
    <property type="match status" value="1"/>
</dbReference>
<name>A0AAD9NRB5_RIDPI</name>
<dbReference type="FunFam" id="3.90.215.10:FF:000001">
    <property type="entry name" value="Tenascin isoform 1"/>
    <property type="match status" value="1"/>
</dbReference>
<dbReference type="CDD" id="cd00087">
    <property type="entry name" value="FReD"/>
    <property type="match status" value="1"/>
</dbReference>
<keyword evidence="3" id="KW-0732">Signal</keyword>
<dbReference type="InterPro" id="IPR020837">
    <property type="entry name" value="Fibrinogen_CS"/>
</dbReference>
<dbReference type="Proteomes" id="UP001209878">
    <property type="component" value="Unassembled WGS sequence"/>
</dbReference>
<dbReference type="InterPro" id="IPR002181">
    <property type="entry name" value="Fibrinogen_a/b/g_C_dom"/>
</dbReference>
<dbReference type="SUPFAM" id="SSF56496">
    <property type="entry name" value="Fibrinogen C-terminal domain-like"/>
    <property type="match status" value="1"/>
</dbReference>
<keyword evidence="6" id="KW-1185">Reference proteome</keyword>
<proteinExistence type="predicted"/>
<keyword evidence="1" id="KW-1015">Disulfide bond</keyword>
<dbReference type="InterPro" id="IPR036056">
    <property type="entry name" value="Fibrinogen-like_C"/>
</dbReference>
<dbReference type="Gene3D" id="3.90.215.10">
    <property type="entry name" value="Gamma Fibrinogen, chain A, domain 1"/>
    <property type="match status" value="1"/>
</dbReference>
<dbReference type="AlphaFoldDB" id="A0AAD9NRB5"/>
<feature type="coiled-coil region" evidence="2">
    <location>
        <begin position="64"/>
        <end position="91"/>
    </location>
</feature>
<keyword evidence="2" id="KW-0175">Coiled coil</keyword>
<dbReference type="PROSITE" id="PS51406">
    <property type="entry name" value="FIBRINOGEN_C_2"/>
    <property type="match status" value="1"/>
</dbReference>
<dbReference type="NCBIfam" id="NF040941">
    <property type="entry name" value="GGGWT_bact"/>
    <property type="match status" value="1"/>
</dbReference>
<accession>A0AAD9NRB5</accession>
<dbReference type="PANTHER" id="PTHR19143">
    <property type="entry name" value="FIBRINOGEN/TENASCIN/ANGIOPOEITIN"/>
    <property type="match status" value="1"/>
</dbReference>
<evidence type="ECO:0000256" key="3">
    <source>
        <dbReference type="SAM" id="SignalP"/>
    </source>
</evidence>
<dbReference type="SMART" id="SM00186">
    <property type="entry name" value="FBG"/>
    <property type="match status" value="1"/>
</dbReference>
<dbReference type="InterPro" id="IPR050373">
    <property type="entry name" value="Fibrinogen_C-term_domain"/>
</dbReference>
<dbReference type="EMBL" id="JAODUO010000651">
    <property type="protein sequence ID" value="KAK2176619.1"/>
    <property type="molecule type" value="Genomic_DNA"/>
</dbReference>
<reference evidence="5" key="1">
    <citation type="journal article" date="2023" name="Mol. Biol. Evol.">
        <title>Third-Generation Sequencing Reveals the Adaptive Role of the Epigenome in Three Deep-Sea Polychaetes.</title>
        <authorList>
            <person name="Perez M."/>
            <person name="Aroh O."/>
            <person name="Sun Y."/>
            <person name="Lan Y."/>
            <person name="Juniper S.K."/>
            <person name="Young C.R."/>
            <person name="Angers B."/>
            <person name="Qian P.Y."/>
        </authorList>
    </citation>
    <scope>NUCLEOTIDE SEQUENCE</scope>
    <source>
        <strain evidence="5">R07B-5</strain>
    </source>
</reference>
<organism evidence="5 6">
    <name type="scientific">Ridgeia piscesae</name>
    <name type="common">Tubeworm</name>
    <dbReference type="NCBI Taxonomy" id="27915"/>
    <lineage>
        <taxon>Eukaryota</taxon>
        <taxon>Metazoa</taxon>
        <taxon>Spiralia</taxon>
        <taxon>Lophotrochozoa</taxon>
        <taxon>Annelida</taxon>
        <taxon>Polychaeta</taxon>
        <taxon>Sedentaria</taxon>
        <taxon>Canalipalpata</taxon>
        <taxon>Sabellida</taxon>
        <taxon>Siboglinidae</taxon>
        <taxon>Ridgeia</taxon>
    </lineage>
</organism>
<evidence type="ECO:0000256" key="1">
    <source>
        <dbReference type="ARBA" id="ARBA00023157"/>
    </source>
</evidence>
<gene>
    <name evidence="5" type="ORF">NP493_652g03053</name>
</gene>
<feature type="signal peptide" evidence="3">
    <location>
        <begin position="1"/>
        <end position="25"/>
    </location>
</feature>
<evidence type="ECO:0000259" key="4">
    <source>
        <dbReference type="PROSITE" id="PS51406"/>
    </source>
</evidence>
<sequence>MAELALWCLGVVVVAAMLHSLPVESQCTAKYCYNDDETDVMKMLVNIQQEIVSLKEELSSNKECTSEKEEIASKKEEISSLKEKLNECLAKDEPARDCTDIHRQGHTASGVYTVHATNSLGKTIEVEVYCDMSNGGGWLVFQRRQDGSVDFYRDWAGYKAGFGNPAGEFWLGNDHLHELTSQKTNYTLRIDIGDWNGETRYAEYPEFHVGPEKDDYIISFGNYSGTAGDSLLTHNRRKFSTLDRDNDSNLGTHCPRACHAGWWFQGCFVANLNGFYYKTSHAQHMYWGIQWVTWRPDYFYSFKKVEMKFRH</sequence>
<feature type="chain" id="PRO_5042012507" description="Fibrinogen C-terminal domain-containing protein" evidence="3">
    <location>
        <begin position="26"/>
        <end position="311"/>
    </location>
</feature>